<dbReference type="AlphaFoldDB" id="A0ABC7ZHT9"/>
<dbReference type="PROSITE" id="PS01317">
    <property type="entry name" value="SSRP"/>
    <property type="match status" value="1"/>
</dbReference>
<dbReference type="SUPFAM" id="SSF74982">
    <property type="entry name" value="Small protein B (SmpB)"/>
    <property type="match status" value="1"/>
</dbReference>
<evidence type="ECO:0000256" key="3">
    <source>
        <dbReference type="HAMAP-Rule" id="MF_00023"/>
    </source>
</evidence>
<evidence type="ECO:0000256" key="2">
    <source>
        <dbReference type="ARBA" id="ARBA00022884"/>
    </source>
</evidence>
<keyword evidence="2 3" id="KW-0694">RNA-binding</keyword>
<gene>
    <name evidence="3" type="primary">smpB</name>
    <name evidence="4" type="ORF">CM1_00305</name>
</gene>
<dbReference type="GeneID" id="99646870"/>
<evidence type="ECO:0000256" key="1">
    <source>
        <dbReference type="ARBA" id="ARBA00022490"/>
    </source>
</evidence>
<dbReference type="InterPro" id="IPR000037">
    <property type="entry name" value="SsrA-bd_prot"/>
</dbReference>
<comment type="similarity">
    <text evidence="3">Belongs to the SmpB family.</text>
</comment>
<dbReference type="GO" id="GO:0070929">
    <property type="term" value="P:trans-translation"/>
    <property type="evidence" value="ECO:0007669"/>
    <property type="project" value="UniProtKB-UniRule"/>
</dbReference>
<dbReference type="InterPro" id="IPR020081">
    <property type="entry name" value="SsrA-bd_prot_CS"/>
</dbReference>
<dbReference type="HAMAP" id="MF_00023">
    <property type="entry name" value="SmpB"/>
    <property type="match status" value="1"/>
</dbReference>
<comment type="subcellular location">
    <subcellularLocation>
        <location evidence="3">Cytoplasm</location>
    </subcellularLocation>
    <text evidence="3">The tmRNA-SmpB complex associates with stalled 70S ribosomes.</text>
</comment>
<evidence type="ECO:0000313" key="4">
    <source>
        <dbReference type="EMBL" id="AFQ03853.1"/>
    </source>
</evidence>
<dbReference type="EMBL" id="CP003772">
    <property type="protein sequence ID" value="AFQ03853.1"/>
    <property type="molecule type" value="Genomic_DNA"/>
</dbReference>
<dbReference type="NCBIfam" id="NF003843">
    <property type="entry name" value="PRK05422.1"/>
    <property type="match status" value="1"/>
</dbReference>
<keyword evidence="1 3" id="KW-0963">Cytoplasm</keyword>
<dbReference type="GO" id="GO:0005737">
    <property type="term" value="C:cytoplasm"/>
    <property type="evidence" value="ECO:0007669"/>
    <property type="project" value="UniProtKB-SubCell"/>
</dbReference>
<dbReference type="SMR" id="A0ABC7ZHT9"/>
<organism evidence="4 5">
    <name type="scientific">Mycoplasmoides genitalium M6320</name>
    <dbReference type="NCBI Taxonomy" id="662945"/>
    <lineage>
        <taxon>Bacteria</taxon>
        <taxon>Bacillati</taxon>
        <taxon>Mycoplasmatota</taxon>
        <taxon>Mycoplasmoidales</taxon>
        <taxon>Mycoplasmoidaceae</taxon>
        <taxon>Mycoplasmoides</taxon>
    </lineage>
</organism>
<dbReference type="PANTHER" id="PTHR30308:SF2">
    <property type="entry name" value="SSRA-BINDING PROTEIN"/>
    <property type="match status" value="1"/>
</dbReference>
<protein>
    <recommendedName>
        <fullName evidence="3">SsrA-binding protein</fullName>
    </recommendedName>
    <alternativeName>
        <fullName evidence="3">Small protein B</fullName>
    </alternativeName>
</protein>
<reference evidence="4 5" key="1">
    <citation type="journal article" date="2012" name="J. Bacteriol.">
        <title>Draft Genome Sequences of Four Axenic Mycoplasma genitalium Strains Isolated from Denmark, Japan, and Australia.</title>
        <authorList>
            <person name="McGowin C.L."/>
            <person name="Ma L."/>
            <person name="Jensen J.S."/>
            <person name="Mancuso M.M."/>
            <person name="Hamasuna R."/>
            <person name="Adegboye D."/>
            <person name="Martin D.H."/>
        </authorList>
    </citation>
    <scope>NUCLEOTIDE SEQUENCE [LARGE SCALE GENOMIC DNA]</scope>
    <source>
        <strain evidence="4 5">M6320</strain>
    </source>
</reference>
<sequence length="145" mass="16865">MLILVNNPKAKYDYHLMESYCAGIVLKGSEVKALSLGQGSLKEAYVFVKNNELFLEQFTIPPYSFAGPLNHASDRIKKLLLNKHEIKQIINKKQQQSLSVIPSKVFFRNGKIKVEIWLAKPKKKFDKRETIKKKTIRRELEAEYR</sequence>
<dbReference type="NCBIfam" id="TIGR00086">
    <property type="entry name" value="smpB"/>
    <property type="match status" value="1"/>
</dbReference>
<dbReference type="KEGG" id="mgx:CM1_00305"/>
<proteinExistence type="inferred from homology"/>
<dbReference type="InterPro" id="IPR023620">
    <property type="entry name" value="SmpB"/>
</dbReference>
<comment type="function">
    <text evidence="3">Required for rescue of stalled ribosomes mediated by trans-translation. Binds to transfer-messenger RNA (tmRNA), required for stable association of tmRNA with ribosomes. tmRNA and SmpB together mimic tRNA shape, replacing the anticodon stem-loop with SmpB. tmRNA is encoded by the ssrA gene; the 2 termini fold to resemble tRNA(Ala) and it encodes a 'tag peptide', a short internal open reading frame. During trans-translation Ala-aminoacylated tmRNA acts like a tRNA, entering the A-site of stalled ribosomes, displacing the stalled mRNA. The ribosome then switches to translate the ORF on the tmRNA; the nascent peptide is terminated with the 'tag peptide' encoded by the tmRNA and targeted for degradation. The ribosome is freed to recommence translation, which seems to be the essential function of trans-translation.</text>
</comment>
<name>A0ABC7ZHT9_MYCGT</name>
<dbReference type="GO" id="GO:0003723">
    <property type="term" value="F:RNA binding"/>
    <property type="evidence" value="ECO:0007669"/>
    <property type="project" value="UniProtKB-UniRule"/>
</dbReference>
<dbReference type="PANTHER" id="PTHR30308">
    <property type="entry name" value="TMRNA-BINDING COMPONENT OF TRANS-TRANSLATION TAGGING COMPLEX"/>
    <property type="match status" value="1"/>
</dbReference>
<dbReference type="RefSeq" id="WP_009885724.1">
    <property type="nucleotide sequence ID" value="NC_018497.1"/>
</dbReference>
<dbReference type="Proteomes" id="UP000005254">
    <property type="component" value="Chromosome"/>
</dbReference>
<dbReference type="Gene3D" id="2.40.280.10">
    <property type="match status" value="1"/>
</dbReference>
<dbReference type="Pfam" id="PF01668">
    <property type="entry name" value="SmpB"/>
    <property type="match status" value="1"/>
</dbReference>
<evidence type="ECO:0000313" key="5">
    <source>
        <dbReference type="Proteomes" id="UP000005254"/>
    </source>
</evidence>
<accession>A0ABC7ZHT9</accession>